<dbReference type="GO" id="GO:0005768">
    <property type="term" value="C:endosome"/>
    <property type="evidence" value="ECO:0007669"/>
    <property type="project" value="TreeGrafter"/>
</dbReference>
<comment type="caution">
    <text evidence="2">The sequence shown here is derived from an EMBL/GenBank/DDBJ whole genome shotgun (WGS) entry which is preliminary data.</text>
</comment>
<dbReference type="InterPro" id="IPR013809">
    <property type="entry name" value="ENTH"/>
</dbReference>
<protein>
    <recommendedName>
        <fullName evidence="1">ENTH domain-containing protein</fullName>
    </recommendedName>
</protein>
<dbReference type="PROSITE" id="PS50942">
    <property type="entry name" value="ENTH"/>
    <property type="match status" value="1"/>
</dbReference>
<dbReference type="GO" id="GO:0007015">
    <property type="term" value="P:actin filament organization"/>
    <property type="evidence" value="ECO:0007669"/>
    <property type="project" value="TreeGrafter"/>
</dbReference>
<keyword evidence="3" id="KW-1185">Reference proteome</keyword>
<dbReference type="SUPFAM" id="SSF48464">
    <property type="entry name" value="ENTH/VHS domain"/>
    <property type="match status" value="1"/>
</dbReference>
<accession>A0A9P0VZR6</accession>
<dbReference type="GO" id="GO:0005886">
    <property type="term" value="C:plasma membrane"/>
    <property type="evidence" value="ECO:0007669"/>
    <property type="project" value="TreeGrafter"/>
</dbReference>
<sequence>MFGAFGSATNNDPFGTLGSQLNDLAILTFDSEKLRIIIQIINKRLSVKEPSKNWRIILKTLTVIIYLLQSGSKQFVNWCKSNYSSSYEKRLRNFTCFDINGNEIGQPIRSKLNLIHKLINDDQELELLRWKFHQLRNDMSIPGLKMYETPISPSTNRTNESNKLRTRSLDFSSTTSFKLSDDVPSSPINARLDTLSEDNGKENNFTTTTYDNSTKGKADLKNSLFRLDANDSRILKNRSTFHGYSSSEHSNNPFIDIHT</sequence>
<dbReference type="Gene3D" id="1.25.40.90">
    <property type="match status" value="1"/>
</dbReference>
<dbReference type="CDD" id="cd03571">
    <property type="entry name" value="ENTH"/>
    <property type="match status" value="1"/>
</dbReference>
<gene>
    <name evidence="2" type="ORF">CLIB1423_15S01794</name>
</gene>
<dbReference type="GO" id="GO:0030125">
    <property type="term" value="C:clathrin vesicle coat"/>
    <property type="evidence" value="ECO:0007669"/>
    <property type="project" value="TreeGrafter"/>
</dbReference>
<evidence type="ECO:0000313" key="2">
    <source>
        <dbReference type="EMBL" id="CAH2354243.1"/>
    </source>
</evidence>
<dbReference type="Pfam" id="PF01417">
    <property type="entry name" value="ENTH"/>
    <property type="match status" value="1"/>
</dbReference>
<dbReference type="AlphaFoldDB" id="A0A9P0VZR6"/>
<dbReference type="SMART" id="SM00273">
    <property type="entry name" value="ENTH"/>
    <property type="match status" value="1"/>
</dbReference>
<name>A0A9P0VZR6_9ASCO</name>
<dbReference type="OrthoDB" id="4033880at2759"/>
<dbReference type="PANTHER" id="PTHR12276:SF110">
    <property type="entry name" value="EPSIN-1-RELATED"/>
    <property type="match status" value="1"/>
</dbReference>
<dbReference type="InterPro" id="IPR008942">
    <property type="entry name" value="ENTH_VHS"/>
</dbReference>
<dbReference type="GO" id="GO:0005543">
    <property type="term" value="F:phospholipid binding"/>
    <property type="evidence" value="ECO:0007669"/>
    <property type="project" value="TreeGrafter"/>
</dbReference>
<evidence type="ECO:0000313" key="3">
    <source>
        <dbReference type="Proteomes" id="UP000837801"/>
    </source>
</evidence>
<feature type="domain" description="ENTH" evidence="1">
    <location>
        <begin position="1"/>
        <end position="129"/>
    </location>
</feature>
<dbReference type="PANTHER" id="PTHR12276">
    <property type="entry name" value="EPSIN/ENT-RELATED"/>
    <property type="match status" value="1"/>
</dbReference>
<organism evidence="2 3">
    <name type="scientific">[Candida] railenensis</name>
    <dbReference type="NCBI Taxonomy" id="45579"/>
    <lineage>
        <taxon>Eukaryota</taxon>
        <taxon>Fungi</taxon>
        <taxon>Dikarya</taxon>
        <taxon>Ascomycota</taxon>
        <taxon>Saccharomycotina</taxon>
        <taxon>Pichiomycetes</taxon>
        <taxon>Debaryomycetaceae</taxon>
        <taxon>Kurtzmaniella</taxon>
    </lineage>
</organism>
<reference evidence="2" key="1">
    <citation type="submission" date="2022-03" db="EMBL/GenBank/DDBJ databases">
        <authorList>
            <person name="Legras J.-L."/>
            <person name="Devillers H."/>
            <person name="Grondin C."/>
        </authorList>
    </citation>
    <scope>NUCLEOTIDE SEQUENCE</scope>
    <source>
        <strain evidence="2">CLIB 1423</strain>
    </source>
</reference>
<proteinExistence type="predicted"/>
<dbReference type="GO" id="GO:0030276">
    <property type="term" value="F:clathrin binding"/>
    <property type="evidence" value="ECO:0007669"/>
    <property type="project" value="TreeGrafter"/>
</dbReference>
<dbReference type="EMBL" id="CAKXYY010000015">
    <property type="protein sequence ID" value="CAH2354243.1"/>
    <property type="molecule type" value="Genomic_DNA"/>
</dbReference>
<dbReference type="Proteomes" id="UP000837801">
    <property type="component" value="Unassembled WGS sequence"/>
</dbReference>
<evidence type="ECO:0000259" key="1">
    <source>
        <dbReference type="PROSITE" id="PS50942"/>
    </source>
</evidence>
<dbReference type="GO" id="GO:0006897">
    <property type="term" value="P:endocytosis"/>
    <property type="evidence" value="ECO:0007669"/>
    <property type="project" value="TreeGrafter"/>
</dbReference>